<evidence type="ECO:0000259" key="4">
    <source>
        <dbReference type="PROSITE" id="PS01124"/>
    </source>
</evidence>
<dbReference type="PROSITE" id="PS01124">
    <property type="entry name" value="HTH_ARAC_FAMILY_2"/>
    <property type="match status" value="1"/>
</dbReference>
<evidence type="ECO:0000313" key="7">
    <source>
        <dbReference type="EMBL" id="KYH14181.1"/>
    </source>
</evidence>
<evidence type="ECO:0000313" key="5">
    <source>
        <dbReference type="EMBL" id="GEP81137.1"/>
    </source>
</evidence>
<dbReference type="EMBL" id="LUGM01000002">
    <property type="protein sequence ID" value="KYH14181.1"/>
    <property type="molecule type" value="Genomic_DNA"/>
</dbReference>
<sequence>MDYNYQIHDSDINIKDSFNNIHIFFVLSGHVSFYDKAYLGKFQKHEFFILEPYTSPNLLINSGKVIALTINKLSFNRFSLFGWDQLYLDKSKIEHFIKREFLETVIAIYEKDQFNADICIIKLINYIRLGQYYKENTLENANPLVKKVLDYVNNHYKEDLSLADIADNFYVNASYLSRVFSESMNLSLIKYIRKIKIYRLAVEMLTSNYNEIWKEYGYRSQSTFLKNFHRVFNMSPDEFIKKYKTTQTHKEPFPNELYLHLKELVAQYTID</sequence>
<proteinExistence type="predicted"/>
<evidence type="ECO:0000313" key="8">
    <source>
        <dbReference type="Proteomes" id="UP000075418"/>
    </source>
</evidence>
<gene>
    <name evidence="7" type="ORF">A0131_05235</name>
    <name evidence="6" type="ORF">K8V85_03435</name>
    <name evidence="5" type="ORF">SKL01_03150</name>
</gene>
<dbReference type="GO" id="GO:0003700">
    <property type="term" value="F:DNA-binding transcription factor activity"/>
    <property type="evidence" value="ECO:0007669"/>
    <property type="project" value="InterPro"/>
</dbReference>
<organism evidence="7 8">
    <name type="scientific">Staphylococcus kloosii</name>
    <dbReference type="NCBI Taxonomy" id="29384"/>
    <lineage>
        <taxon>Bacteria</taxon>
        <taxon>Bacillati</taxon>
        <taxon>Bacillota</taxon>
        <taxon>Bacilli</taxon>
        <taxon>Bacillales</taxon>
        <taxon>Staphylococcaceae</taxon>
        <taxon>Staphylococcus</taxon>
    </lineage>
</organism>
<keyword evidence="3" id="KW-0804">Transcription</keyword>
<dbReference type="GO" id="GO:0043565">
    <property type="term" value="F:sequence-specific DNA binding"/>
    <property type="evidence" value="ECO:0007669"/>
    <property type="project" value="InterPro"/>
</dbReference>
<reference evidence="6" key="3">
    <citation type="journal article" date="2021" name="PeerJ">
        <title>Extensive microbial diversity within the chicken gut microbiome revealed by metagenomics and culture.</title>
        <authorList>
            <person name="Gilroy R."/>
            <person name="Ravi A."/>
            <person name="Getino M."/>
            <person name="Pursley I."/>
            <person name="Horton D.L."/>
            <person name="Alikhan N.F."/>
            <person name="Baker D."/>
            <person name="Gharbi K."/>
            <person name="Hall N."/>
            <person name="Watson M."/>
            <person name="Adriaenssens E.M."/>
            <person name="Foster-Nyarko E."/>
            <person name="Jarju S."/>
            <person name="Secka A."/>
            <person name="Antonio M."/>
            <person name="Oren A."/>
            <person name="Chaudhuri R.R."/>
            <person name="La Ragione R."/>
            <person name="Hildebrand F."/>
            <person name="Pallen M.J."/>
        </authorList>
    </citation>
    <scope>NUCLEOTIDE SEQUENCE</scope>
    <source>
        <strain evidence="6">CHK149-3286</strain>
    </source>
</reference>
<keyword evidence="1" id="KW-0805">Transcription regulation</keyword>
<evidence type="ECO:0000256" key="1">
    <source>
        <dbReference type="ARBA" id="ARBA00023015"/>
    </source>
</evidence>
<accession>A0A151A411</accession>
<keyword evidence="2" id="KW-0238">DNA-binding</keyword>
<dbReference type="PANTHER" id="PTHR43280">
    <property type="entry name" value="ARAC-FAMILY TRANSCRIPTIONAL REGULATOR"/>
    <property type="match status" value="1"/>
</dbReference>
<dbReference type="GeneID" id="69905078"/>
<dbReference type="Gene3D" id="1.10.10.60">
    <property type="entry name" value="Homeodomain-like"/>
    <property type="match status" value="2"/>
</dbReference>
<dbReference type="SMART" id="SM00342">
    <property type="entry name" value="HTH_ARAC"/>
    <property type="match status" value="1"/>
</dbReference>
<dbReference type="Pfam" id="PF12833">
    <property type="entry name" value="HTH_18"/>
    <property type="match status" value="1"/>
</dbReference>
<dbReference type="InterPro" id="IPR018060">
    <property type="entry name" value="HTH_AraC"/>
</dbReference>
<accession>A0A2T4RAS4</accession>
<evidence type="ECO:0000256" key="3">
    <source>
        <dbReference type="ARBA" id="ARBA00023163"/>
    </source>
</evidence>
<reference evidence="6" key="4">
    <citation type="submission" date="2021-09" db="EMBL/GenBank/DDBJ databases">
        <authorList>
            <person name="Gilroy R."/>
        </authorList>
    </citation>
    <scope>NUCLEOTIDE SEQUENCE</scope>
    <source>
        <strain evidence="6">CHK149-3286</strain>
    </source>
</reference>
<evidence type="ECO:0000313" key="6">
    <source>
        <dbReference type="EMBL" id="HJF67342.1"/>
    </source>
</evidence>
<dbReference type="RefSeq" id="WP_061854367.1">
    <property type="nucleotide sequence ID" value="NZ_BKAQ01000002.1"/>
</dbReference>
<reference evidence="7 8" key="1">
    <citation type="submission" date="2016-02" db="EMBL/GenBank/DDBJ databases">
        <title>Draft genome sequence of hydrocarbon degrading Staphylococcus saprophyticus Strain CNV2, isolated from crude-oil contaminated soil from Noonmati Oil Refinery, Guwahati, Assam, India.</title>
        <authorList>
            <person name="Mukherjee A."/>
            <person name="Chettri B."/>
            <person name="Langpoklakpam J."/>
            <person name="Singh A.K."/>
            <person name="Chattopadhyay D.J."/>
        </authorList>
    </citation>
    <scope>NUCLEOTIDE SEQUENCE [LARGE SCALE GENOMIC DNA]</scope>
    <source>
        <strain evidence="7 8">CNV2</strain>
    </source>
</reference>
<dbReference type="InterPro" id="IPR009057">
    <property type="entry name" value="Homeodomain-like_sf"/>
</dbReference>
<feature type="domain" description="HTH araC/xylS-type" evidence="4">
    <location>
        <begin position="146"/>
        <end position="242"/>
    </location>
</feature>
<evidence type="ECO:0000256" key="2">
    <source>
        <dbReference type="ARBA" id="ARBA00023125"/>
    </source>
</evidence>
<dbReference type="PANTHER" id="PTHR43280:SF28">
    <property type="entry name" value="HTH-TYPE TRANSCRIPTIONAL ACTIVATOR RHAS"/>
    <property type="match status" value="1"/>
</dbReference>
<dbReference type="Proteomes" id="UP000321040">
    <property type="component" value="Unassembled WGS sequence"/>
</dbReference>
<dbReference type="KEGG" id="skl:C7J89_06965"/>
<dbReference type="EMBL" id="BKAQ01000002">
    <property type="protein sequence ID" value="GEP81137.1"/>
    <property type="molecule type" value="Genomic_DNA"/>
</dbReference>
<dbReference type="SUPFAM" id="SSF46689">
    <property type="entry name" value="Homeodomain-like"/>
    <property type="match status" value="2"/>
</dbReference>
<dbReference type="Proteomes" id="UP000075418">
    <property type="component" value="Unassembled WGS sequence"/>
</dbReference>
<dbReference type="OrthoDB" id="2404189at2"/>
<comment type="caution">
    <text evidence="7">The sequence shown here is derived from an EMBL/GenBank/DDBJ whole genome shotgun (WGS) entry which is preliminary data.</text>
</comment>
<name>A0A151A411_9STAP</name>
<reference evidence="5 9" key="2">
    <citation type="submission" date="2019-07" db="EMBL/GenBank/DDBJ databases">
        <title>Whole genome shotgun sequence of Staphylococcus kloosii NBRC 109624.</title>
        <authorList>
            <person name="Hosoyama A."/>
            <person name="Uohara A."/>
            <person name="Ohji S."/>
            <person name="Ichikawa N."/>
        </authorList>
    </citation>
    <scope>NUCLEOTIDE SEQUENCE [LARGE SCALE GENOMIC DNA]</scope>
    <source>
        <strain evidence="5 9">NBRC 109624</strain>
    </source>
</reference>
<dbReference type="Proteomes" id="UP000706163">
    <property type="component" value="Unassembled WGS sequence"/>
</dbReference>
<evidence type="ECO:0000313" key="9">
    <source>
        <dbReference type="Proteomes" id="UP000321040"/>
    </source>
</evidence>
<dbReference type="AlphaFoldDB" id="A0A151A411"/>
<dbReference type="EMBL" id="DYVT01000040">
    <property type="protein sequence ID" value="HJF67342.1"/>
    <property type="molecule type" value="Genomic_DNA"/>
</dbReference>
<protein>
    <submittedName>
        <fullName evidence="6">AraC family transcriptional regulator</fullName>
    </submittedName>
</protein>
<keyword evidence="9" id="KW-1185">Reference proteome</keyword>